<evidence type="ECO:0000313" key="4">
    <source>
        <dbReference type="Proteomes" id="UP000054485"/>
    </source>
</evidence>
<keyword evidence="4" id="KW-1185">Reference proteome</keyword>
<dbReference type="HOGENOM" id="CLU_416839_0_0_1"/>
<reference evidence="3 4" key="1">
    <citation type="submission" date="2014-04" db="EMBL/GenBank/DDBJ databases">
        <authorList>
            <consortium name="DOE Joint Genome Institute"/>
            <person name="Kuo A."/>
            <person name="Ruytinx J."/>
            <person name="Rineau F."/>
            <person name="Colpaert J."/>
            <person name="Kohler A."/>
            <person name="Nagy L.G."/>
            <person name="Floudas D."/>
            <person name="Copeland A."/>
            <person name="Barry K.W."/>
            <person name="Cichocki N."/>
            <person name="Veneault-Fourrey C."/>
            <person name="LaButti K."/>
            <person name="Lindquist E.A."/>
            <person name="Lipzen A."/>
            <person name="Lundell T."/>
            <person name="Morin E."/>
            <person name="Murat C."/>
            <person name="Sun H."/>
            <person name="Tunlid A."/>
            <person name="Henrissat B."/>
            <person name="Grigoriev I.V."/>
            <person name="Hibbett D.S."/>
            <person name="Martin F."/>
            <person name="Nordberg H.P."/>
            <person name="Cantor M.N."/>
            <person name="Hua S.X."/>
        </authorList>
    </citation>
    <scope>NUCLEOTIDE SEQUENCE [LARGE SCALE GENOMIC DNA]</scope>
    <source>
        <strain evidence="3 4">UH-Slu-Lm8-n1</strain>
    </source>
</reference>
<feature type="coiled-coil region" evidence="1">
    <location>
        <begin position="21"/>
        <end position="51"/>
    </location>
</feature>
<evidence type="ECO:0000313" key="3">
    <source>
        <dbReference type="EMBL" id="KIK34769.1"/>
    </source>
</evidence>
<keyword evidence="1" id="KW-0175">Coiled coil</keyword>
<proteinExistence type="predicted"/>
<name>A0A0D0A9D4_9AGAM</name>
<dbReference type="OrthoDB" id="2680071at2759"/>
<evidence type="ECO:0000256" key="1">
    <source>
        <dbReference type="SAM" id="Coils"/>
    </source>
</evidence>
<gene>
    <name evidence="3" type="ORF">CY34DRAFT_17484</name>
</gene>
<feature type="region of interest" description="Disordered" evidence="2">
    <location>
        <begin position="70"/>
        <end position="134"/>
    </location>
</feature>
<feature type="compositionally biased region" description="Basic residues" evidence="2">
    <location>
        <begin position="75"/>
        <end position="88"/>
    </location>
</feature>
<reference evidence="4" key="2">
    <citation type="submission" date="2015-01" db="EMBL/GenBank/DDBJ databases">
        <title>Evolutionary Origins and Diversification of the Mycorrhizal Mutualists.</title>
        <authorList>
            <consortium name="DOE Joint Genome Institute"/>
            <consortium name="Mycorrhizal Genomics Consortium"/>
            <person name="Kohler A."/>
            <person name="Kuo A."/>
            <person name="Nagy L.G."/>
            <person name="Floudas D."/>
            <person name="Copeland A."/>
            <person name="Barry K.W."/>
            <person name="Cichocki N."/>
            <person name="Veneault-Fourrey C."/>
            <person name="LaButti K."/>
            <person name="Lindquist E.A."/>
            <person name="Lipzen A."/>
            <person name="Lundell T."/>
            <person name="Morin E."/>
            <person name="Murat C."/>
            <person name="Riley R."/>
            <person name="Ohm R."/>
            <person name="Sun H."/>
            <person name="Tunlid A."/>
            <person name="Henrissat B."/>
            <person name="Grigoriev I.V."/>
            <person name="Hibbett D.S."/>
            <person name="Martin F."/>
        </authorList>
    </citation>
    <scope>NUCLEOTIDE SEQUENCE [LARGE SCALE GENOMIC DNA]</scope>
    <source>
        <strain evidence="4">UH-Slu-Lm8-n1</strain>
    </source>
</reference>
<dbReference type="InParanoid" id="A0A0D0A9D4"/>
<feature type="region of interest" description="Disordered" evidence="2">
    <location>
        <begin position="189"/>
        <end position="213"/>
    </location>
</feature>
<dbReference type="AlphaFoldDB" id="A0A0D0A9D4"/>
<feature type="compositionally biased region" description="Acidic residues" evidence="2">
    <location>
        <begin position="604"/>
        <end position="624"/>
    </location>
</feature>
<feature type="compositionally biased region" description="Polar residues" evidence="2">
    <location>
        <begin position="193"/>
        <end position="213"/>
    </location>
</feature>
<dbReference type="EMBL" id="KN835705">
    <property type="protein sequence ID" value="KIK34769.1"/>
    <property type="molecule type" value="Genomic_DNA"/>
</dbReference>
<sequence length="631" mass="70269">MAITTRPSNATKCVVKPVLDAKQCRRMKAQIEADKRVAEEEKKKIKQKELQGIEQIAAIQVNEALTVVKAQTKPPKPRPRPLPQRKRLQPGVSVSEDVEMVDAEVDKDIGEKVLDKQDGNTEDQSQKTKKKKNTPHCDAINAICALSHARASDADRKGNLLKSDCTSPVSNEDDKDAFLGHMQKWASNIGKPKSTSISKSRASRNSKPFSSNRTSNTKITMILKSTAATSVYPPSTCVDALDSDDKLEEPGFLLGTDDTEEQKSTLARNKTVSDIITISDGATEDNSFVNYSLPPFTQTSVKREASDSLINVPPPSKRSWTKASQKELSESKIKYNNEHLPNGCQRDNKWRGVLISTYAKWNRALQVGWGTKNIEECKVLKLIWDAVYKGKVPASIESDGPVHFVASQRMTKWWGGIASVSIGMITSLVASDKAYSTEDGCSQLGKFWLEDNCFLFANISADDKQDFTRMWKSPFILQTFAAHLHYILGAIEIPTLDGDNSQHPGAALALAAVAVKHAFMLLAENSITFEIIESFGKGKKKANSQENQWKASVREAFSKERWGHDTDRLLKATKHIPEEVWDDIIAEACQFIKDSGCKWRSADADESSVDDDLADDEDEEEDEYTDLFIYW</sequence>
<organism evidence="3 4">
    <name type="scientific">Suillus luteus UH-Slu-Lm8-n1</name>
    <dbReference type="NCBI Taxonomy" id="930992"/>
    <lineage>
        <taxon>Eukaryota</taxon>
        <taxon>Fungi</taxon>
        <taxon>Dikarya</taxon>
        <taxon>Basidiomycota</taxon>
        <taxon>Agaricomycotina</taxon>
        <taxon>Agaricomycetes</taxon>
        <taxon>Agaricomycetidae</taxon>
        <taxon>Boletales</taxon>
        <taxon>Suillineae</taxon>
        <taxon>Suillaceae</taxon>
        <taxon>Suillus</taxon>
    </lineage>
</organism>
<evidence type="ECO:0000256" key="2">
    <source>
        <dbReference type="SAM" id="MobiDB-lite"/>
    </source>
</evidence>
<accession>A0A0D0A9D4</accession>
<protein>
    <submittedName>
        <fullName evidence="3">Uncharacterized protein</fullName>
    </submittedName>
</protein>
<dbReference type="Proteomes" id="UP000054485">
    <property type="component" value="Unassembled WGS sequence"/>
</dbReference>
<feature type="region of interest" description="Disordered" evidence="2">
    <location>
        <begin position="601"/>
        <end position="624"/>
    </location>
</feature>
<feature type="compositionally biased region" description="Basic and acidic residues" evidence="2">
    <location>
        <begin position="104"/>
        <end position="119"/>
    </location>
</feature>